<dbReference type="Gene3D" id="3.30.450.40">
    <property type="match status" value="2"/>
</dbReference>
<dbReference type="EMBL" id="JADEXN010000300">
    <property type="protein sequence ID" value="MBE9042116.1"/>
    <property type="molecule type" value="Genomic_DNA"/>
</dbReference>
<dbReference type="Proteomes" id="UP000621799">
    <property type="component" value="Unassembled WGS sequence"/>
</dbReference>
<dbReference type="GO" id="GO:0000155">
    <property type="term" value="F:phosphorelay sensor kinase activity"/>
    <property type="evidence" value="ECO:0007669"/>
    <property type="project" value="InterPro"/>
</dbReference>
<evidence type="ECO:0000256" key="4">
    <source>
        <dbReference type="ARBA" id="ARBA00022777"/>
    </source>
</evidence>
<name>A0A928ZAY5_9CYAN</name>
<evidence type="ECO:0000256" key="5">
    <source>
        <dbReference type="ARBA" id="ARBA00023012"/>
    </source>
</evidence>
<dbReference type="Pfam" id="PF00512">
    <property type="entry name" value="HisKA"/>
    <property type="match status" value="1"/>
</dbReference>
<accession>A0A928ZAY5</accession>
<dbReference type="InterPro" id="IPR036890">
    <property type="entry name" value="HATPase_C_sf"/>
</dbReference>
<dbReference type="InterPro" id="IPR005467">
    <property type="entry name" value="His_kinase_dom"/>
</dbReference>
<dbReference type="AlphaFoldDB" id="A0A928ZAY5"/>
<evidence type="ECO:0000256" key="6">
    <source>
        <dbReference type="SAM" id="MobiDB-lite"/>
    </source>
</evidence>
<dbReference type="SUPFAM" id="SSF55874">
    <property type="entry name" value="ATPase domain of HSP90 chaperone/DNA topoisomerase II/histidine kinase"/>
    <property type="match status" value="1"/>
</dbReference>
<dbReference type="Gene3D" id="1.10.287.130">
    <property type="match status" value="1"/>
</dbReference>
<dbReference type="CDD" id="cd00082">
    <property type="entry name" value="HisKA"/>
    <property type="match status" value="1"/>
</dbReference>
<keyword evidence="5" id="KW-0902">Two-component regulatory system</keyword>
<dbReference type="InterPro" id="IPR036097">
    <property type="entry name" value="HisK_dim/P_sf"/>
</dbReference>
<dbReference type="PANTHER" id="PTHR43547">
    <property type="entry name" value="TWO-COMPONENT HISTIDINE KINASE"/>
    <property type="match status" value="1"/>
</dbReference>
<protein>
    <recommendedName>
        <fullName evidence="2">histidine kinase</fullName>
        <ecNumber evidence="2">2.7.13.3</ecNumber>
    </recommendedName>
</protein>
<keyword evidence="4 8" id="KW-0418">Kinase</keyword>
<evidence type="ECO:0000256" key="1">
    <source>
        <dbReference type="ARBA" id="ARBA00000085"/>
    </source>
</evidence>
<dbReference type="InterPro" id="IPR003018">
    <property type="entry name" value="GAF"/>
</dbReference>
<keyword evidence="4 8" id="KW-0808">Transferase</keyword>
<dbReference type="SMART" id="SM00065">
    <property type="entry name" value="GAF"/>
    <property type="match status" value="2"/>
</dbReference>
<dbReference type="InterPro" id="IPR029016">
    <property type="entry name" value="GAF-like_dom_sf"/>
</dbReference>
<evidence type="ECO:0000259" key="7">
    <source>
        <dbReference type="PROSITE" id="PS50109"/>
    </source>
</evidence>
<dbReference type="EC" id="2.7.13.3" evidence="2"/>
<reference evidence="8" key="1">
    <citation type="submission" date="2020-10" db="EMBL/GenBank/DDBJ databases">
        <authorList>
            <person name="Castelo-Branco R."/>
            <person name="Eusebio N."/>
            <person name="Adriana R."/>
            <person name="Vieira A."/>
            <person name="Brugerolle De Fraissinette N."/>
            <person name="Rezende De Castro R."/>
            <person name="Schneider M.P."/>
            <person name="Vasconcelos V."/>
            <person name="Leao P.N."/>
        </authorList>
    </citation>
    <scope>NUCLEOTIDE SEQUENCE</scope>
    <source>
        <strain evidence="8">LEGE 11467</strain>
    </source>
</reference>
<dbReference type="Pfam" id="PF02518">
    <property type="entry name" value="HATPase_c"/>
    <property type="match status" value="1"/>
</dbReference>
<dbReference type="SUPFAM" id="SSF55781">
    <property type="entry name" value="GAF domain-like"/>
    <property type="match status" value="2"/>
</dbReference>
<comment type="caution">
    <text evidence="8">The sequence shown here is derived from an EMBL/GenBank/DDBJ whole genome shotgun (WGS) entry which is preliminary data.</text>
</comment>
<dbReference type="SMART" id="SM00388">
    <property type="entry name" value="HisKA"/>
    <property type="match status" value="1"/>
</dbReference>
<dbReference type="PROSITE" id="PS50109">
    <property type="entry name" value="HIS_KIN"/>
    <property type="match status" value="1"/>
</dbReference>
<dbReference type="SMART" id="SM00387">
    <property type="entry name" value="HATPase_c"/>
    <property type="match status" value="1"/>
</dbReference>
<keyword evidence="9" id="KW-1185">Reference proteome</keyword>
<sequence>MTKAFTARLPHVAQPTLTQRKPPRLMQPSVDSAQVGQQITQILSDNAELETILSKIAKLLTEAFQGSGCSIAIWEGDRFLSDTTHWDANYSQPVDSESMALWQNAKLIRRLQTSKILCVPDLERGTKIHGVLASQCVALGIRSILATTTRFQGKLNGAIAIVSGTPHRWTTAEQERLKTLCAPVASAISYITQARSLVALQRQTRVFNHQQALMARLTKAVQNSLDLTQILQEAVEGITQTLEVNHGLVILLKYTNLKFPGQVSEAPIPDDSQLQDNDPHSSIPEARITVVGQWFVNEEGETVTVPSASPNSTAKDLAHFKQSFLMSECAWCQEAFLCAPQPLAITDRREWRALKSDISLSPIFQPEKMPAVLLVPLISPSENSRGSILGFLVLQNDRPHSWKAEELELVTLVGNQLSNALIQARTLHKVHTIVGDRTDQLKRSMDVQAKLYEQTRRQIDQLRLLNQQKDEFLSTISHELKTPLTSMTLAIRMLRQSDIDPERQAKYLDILEEQCLQETNLVNDLLMFQRLETKQVDLKLHSIDAIDLISELGEVFEQRWNKKNLAFSVKSPKPSLMLQSDADSLRRILEELLTNAGKYSNVGTTVSCEVREETSIDGDRTIVSLTNIAPEISQEDLNHLFEKFRRGPDATQKAIAGTGLGLALVKGLTQFLHGTIEVSCRPTPDPIACEFCFTLTLPQSLDDLGDA</sequence>
<evidence type="ECO:0000313" key="8">
    <source>
        <dbReference type="EMBL" id="MBE9042116.1"/>
    </source>
</evidence>
<feature type="region of interest" description="Disordered" evidence="6">
    <location>
        <begin position="1"/>
        <end position="24"/>
    </location>
</feature>
<dbReference type="Pfam" id="PF01590">
    <property type="entry name" value="GAF"/>
    <property type="match status" value="2"/>
</dbReference>
<dbReference type="SUPFAM" id="SSF47384">
    <property type="entry name" value="Homodimeric domain of signal transducing histidine kinase"/>
    <property type="match status" value="1"/>
</dbReference>
<dbReference type="Gene3D" id="3.30.565.10">
    <property type="entry name" value="Histidine kinase-like ATPase, C-terminal domain"/>
    <property type="match status" value="1"/>
</dbReference>
<dbReference type="InterPro" id="IPR003594">
    <property type="entry name" value="HATPase_dom"/>
</dbReference>
<feature type="domain" description="Histidine kinase" evidence="7">
    <location>
        <begin position="475"/>
        <end position="701"/>
    </location>
</feature>
<evidence type="ECO:0000256" key="3">
    <source>
        <dbReference type="ARBA" id="ARBA00022553"/>
    </source>
</evidence>
<comment type="catalytic activity">
    <reaction evidence="1">
        <text>ATP + protein L-histidine = ADP + protein N-phospho-L-histidine.</text>
        <dbReference type="EC" id="2.7.13.3"/>
    </reaction>
</comment>
<gene>
    <name evidence="8" type="ORF">IQ235_15150</name>
</gene>
<keyword evidence="3" id="KW-0597">Phosphoprotein</keyword>
<evidence type="ECO:0000256" key="2">
    <source>
        <dbReference type="ARBA" id="ARBA00012438"/>
    </source>
</evidence>
<evidence type="ECO:0000313" key="9">
    <source>
        <dbReference type="Proteomes" id="UP000621799"/>
    </source>
</evidence>
<dbReference type="PANTHER" id="PTHR43547:SF2">
    <property type="entry name" value="HYBRID SIGNAL TRANSDUCTION HISTIDINE KINASE C"/>
    <property type="match status" value="1"/>
</dbReference>
<proteinExistence type="predicted"/>
<organism evidence="8 9">
    <name type="scientific">Zarconia navalis LEGE 11467</name>
    <dbReference type="NCBI Taxonomy" id="1828826"/>
    <lineage>
        <taxon>Bacteria</taxon>
        <taxon>Bacillati</taxon>
        <taxon>Cyanobacteriota</taxon>
        <taxon>Cyanophyceae</taxon>
        <taxon>Oscillatoriophycideae</taxon>
        <taxon>Oscillatoriales</taxon>
        <taxon>Oscillatoriales incertae sedis</taxon>
        <taxon>Zarconia</taxon>
        <taxon>Zarconia navalis</taxon>
    </lineage>
</organism>
<dbReference type="InterPro" id="IPR003661">
    <property type="entry name" value="HisK_dim/P_dom"/>
</dbReference>